<evidence type="ECO:0000313" key="3">
    <source>
        <dbReference type="Proteomes" id="UP000694415"/>
    </source>
</evidence>
<feature type="region of interest" description="Disordered" evidence="1">
    <location>
        <begin position="1"/>
        <end position="38"/>
    </location>
</feature>
<dbReference type="Proteomes" id="UP000694415">
    <property type="component" value="Unplaced"/>
</dbReference>
<name>A0A8C6H155_MUSSI</name>
<protein>
    <submittedName>
        <fullName evidence="2">Uncharacterized protein</fullName>
    </submittedName>
</protein>
<reference evidence="2" key="1">
    <citation type="submission" date="2025-08" db="UniProtKB">
        <authorList>
            <consortium name="Ensembl"/>
        </authorList>
    </citation>
    <scope>IDENTIFICATION</scope>
</reference>
<dbReference type="AlphaFoldDB" id="A0A8C6H155"/>
<evidence type="ECO:0000256" key="1">
    <source>
        <dbReference type="SAM" id="MobiDB-lite"/>
    </source>
</evidence>
<evidence type="ECO:0000313" key="2">
    <source>
        <dbReference type="Ensembl" id="ENSMSIP00000013601.1"/>
    </source>
</evidence>
<reference evidence="2" key="2">
    <citation type="submission" date="2025-09" db="UniProtKB">
        <authorList>
            <consortium name="Ensembl"/>
        </authorList>
    </citation>
    <scope>IDENTIFICATION</scope>
</reference>
<dbReference type="Ensembl" id="ENSMSIT00000017274.1">
    <property type="protein sequence ID" value="ENSMSIP00000013601.1"/>
    <property type="gene ID" value="ENSMSIG00000011769.1"/>
</dbReference>
<sequence>MGVDDMSPLLSEQMMAKPRLSPQAFGHARSPGRTQEMSALRHCHCSDKLRAYGSGELKEAAGSSHGSALSTAQCLSLRAQPGEQNLYLRFRTKVRIAGAESTGQMHILTRP</sequence>
<keyword evidence="3" id="KW-1185">Reference proteome</keyword>
<organism evidence="2 3">
    <name type="scientific">Mus spicilegus</name>
    <name type="common">Mound-building mouse</name>
    <dbReference type="NCBI Taxonomy" id="10103"/>
    <lineage>
        <taxon>Eukaryota</taxon>
        <taxon>Metazoa</taxon>
        <taxon>Chordata</taxon>
        <taxon>Craniata</taxon>
        <taxon>Vertebrata</taxon>
        <taxon>Euteleostomi</taxon>
        <taxon>Mammalia</taxon>
        <taxon>Eutheria</taxon>
        <taxon>Euarchontoglires</taxon>
        <taxon>Glires</taxon>
        <taxon>Rodentia</taxon>
        <taxon>Myomorpha</taxon>
        <taxon>Muroidea</taxon>
        <taxon>Muridae</taxon>
        <taxon>Murinae</taxon>
        <taxon>Mus</taxon>
        <taxon>Mus</taxon>
    </lineage>
</organism>
<proteinExistence type="predicted"/>
<accession>A0A8C6H155</accession>